<dbReference type="InterPro" id="IPR050109">
    <property type="entry name" value="HTH-type_TetR-like_transc_reg"/>
</dbReference>
<evidence type="ECO:0000256" key="4">
    <source>
        <dbReference type="PROSITE-ProRule" id="PRU00335"/>
    </source>
</evidence>
<protein>
    <submittedName>
        <fullName evidence="6">ScbR family autoregulator-binding transcription factor</fullName>
    </submittedName>
</protein>
<evidence type="ECO:0000256" key="1">
    <source>
        <dbReference type="ARBA" id="ARBA00023015"/>
    </source>
</evidence>
<feature type="domain" description="HTH tetR-type" evidence="5">
    <location>
        <begin position="8"/>
        <end position="68"/>
    </location>
</feature>
<comment type="caution">
    <text evidence="6">The sequence shown here is derived from an EMBL/GenBank/DDBJ whole genome shotgun (WGS) entry which is preliminary data.</text>
</comment>
<dbReference type="Proteomes" id="UP001223978">
    <property type="component" value="Unassembled WGS sequence"/>
</dbReference>
<dbReference type="InterPro" id="IPR036271">
    <property type="entry name" value="Tet_transcr_reg_TetR-rel_C_sf"/>
</dbReference>
<dbReference type="InterPro" id="IPR047923">
    <property type="entry name" value="ArpA-like"/>
</dbReference>
<dbReference type="RefSeq" id="WP_282546144.1">
    <property type="nucleotide sequence ID" value="NZ_JASCIQ010000042.1"/>
</dbReference>
<name>A0ABT6SJ92_9ACTN</name>
<dbReference type="InterPro" id="IPR009057">
    <property type="entry name" value="Homeodomain-like_sf"/>
</dbReference>
<sequence length="224" mass="23827">MNQQERAARTQSALIRSAAELFERHGYEKASLNDISSGAGVSRGALHFHFDTKADVAGAVEDAAARALRDAVDSLPPGGGALQDLTDLSHRLVELLLWDVVVRAGFLLSCDAGQRARVDLCRDWETYVHEFVARAAEEKCLAPGVQPEGVVNAVVAATVGLVVLSRTDKEWLAGRRHTGLWKLLLDTVADPRTADRLNPGGTGAPYDSTCGLPDSACAGGLQPC</sequence>
<evidence type="ECO:0000259" key="5">
    <source>
        <dbReference type="PROSITE" id="PS50977"/>
    </source>
</evidence>
<keyword evidence="3" id="KW-0804">Transcription</keyword>
<dbReference type="InterPro" id="IPR001647">
    <property type="entry name" value="HTH_TetR"/>
</dbReference>
<dbReference type="PROSITE" id="PS01081">
    <property type="entry name" value="HTH_TETR_1"/>
    <property type="match status" value="1"/>
</dbReference>
<dbReference type="PRINTS" id="PR00455">
    <property type="entry name" value="HTHTETR"/>
</dbReference>
<evidence type="ECO:0000256" key="2">
    <source>
        <dbReference type="ARBA" id="ARBA00023125"/>
    </source>
</evidence>
<dbReference type="Gene3D" id="1.10.357.10">
    <property type="entry name" value="Tetracycline Repressor, domain 2"/>
    <property type="match status" value="1"/>
</dbReference>
<dbReference type="EMBL" id="JASCIQ010000042">
    <property type="protein sequence ID" value="MDI3408235.1"/>
    <property type="molecule type" value="Genomic_DNA"/>
</dbReference>
<keyword evidence="2 4" id="KW-0238">DNA-binding</keyword>
<dbReference type="Pfam" id="PF00440">
    <property type="entry name" value="TetR_N"/>
    <property type="match status" value="1"/>
</dbReference>
<evidence type="ECO:0000313" key="7">
    <source>
        <dbReference type="Proteomes" id="UP001223978"/>
    </source>
</evidence>
<dbReference type="SUPFAM" id="SSF48498">
    <property type="entry name" value="Tetracyclin repressor-like, C-terminal domain"/>
    <property type="match status" value="1"/>
</dbReference>
<accession>A0ABT6SJ92</accession>
<keyword evidence="1" id="KW-0805">Transcription regulation</keyword>
<dbReference type="InterPro" id="IPR023772">
    <property type="entry name" value="DNA-bd_HTH_TetR-type_CS"/>
</dbReference>
<gene>
    <name evidence="6" type="ORF">QIS96_31005</name>
</gene>
<evidence type="ECO:0000256" key="3">
    <source>
        <dbReference type="ARBA" id="ARBA00023163"/>
    </source>
</evidence>
<keyword evidence="7" id="KW-1185">Reference proteome</keyword>
<organism evidence="6 7">
    <name type="scientific">Streptomyces cavernicola</name>
    <dbReference type="NCBI Taxonomy" id="3043613"/>
    <lineage>
        <taxon>Bacteria</taxon>
        <taxon>Bacillati</taxon>
        <taxon>Actinomycetota</taxon>
        <taxon>Actinomycetes</taxon>
        <taxon>Kitasatosporales</taxon>
        <taxon>Streptomycetaceae</taxon>
        <taxon>Streptomyces</taxon>
    </lineage>
</organism>
<dbReference type="NCBIfam" id="NF041196">
    <property type="entry name" value="ScbR_bind_reg"/>
    <property type="match status" value="1"/>
</dbReference>
<reference evidence="6 7" key="1">
    <citation type="submission" date="2023-05" db="EMBL/GenBank/DDBJ databases">
        <title>Draft genome sequence of Streptomyces sp. B-S-A6 isolated from a cave soil in Thailand.</title>
        <authorList>
            <person name="Chamroensaksri N."/>
            <person name="Muangham S."/>
        </authorList>
    </citation>
    <scope>NUCLEOTIDE SEQUENCE [LARGE SCALE GENOMIC DNA]</scope>
    <source>
        <strain evidence="6 7">B-S-A6</strain>
    </source>
</reference>
<evidence type="ECO:0000313" key="6">
    <source>
        <dbReference type="EMBL" id="MDI3408235.1"/>
    </source>
</evidence>
<dbReference type="PANTHER" id="PTHR30055:SF234">
    <property type="entry name" value="HTH-TYPE TRANSCRIPTIONAL REGULATOR BETI"/>
    <property type="match status" value="1"/>
</dbReference>
<dbReference type="SUPFAM" id="SSF46689">
    <property type="entry name" value="Homeodomain-like"/>
    <property type="match status" value="1"/>
</dbReference>
<feature type="DNA-binding region" description="H-T-H motif" evidence="4">
    <location>
        <begin position="31"/>
        <end position="50"/>
    </location>
</feature>
<dbReference type="PANTHER" id="PTHR30055">
    <property type="entry name" value="HTH-TYPE TRANSCRIPTIONAL REGULATOR RUTR"/>
    <property type="match status" value="1"/>
</dbReference>
<dbReference type="PROSITE" id="PS50977">
    <property type="entry name" value="HTH_TETR_2"/>
    <property type="match status" value="1"/>
</dbReference>
<proteinExistence type="predicted"/>